<feature type="compositionally biased region" description="Basic and acidic residues" evidence="1">
    <location>
        <begin position="299"/>
        <end position="308"/>
    </location>
</feature>
<evidence type="ECO:0000313" key="4">
    <source>
        <dbReference type="Proteomes" id="UP001221411"/>
    </source>
</evidence>
<evidence type="ECO:0000256" key="1">
    <source>
        <dbReference type="SAM" id="MobiDB-lite"/>
    </source>
</evidence>
<keyword evidence="2" id="KW-0472">Membrane</keyword>
<name>A0ABT5F803_9BACT</name>
<feature type="transmembrane region" description="Helical" evidence="2">
    <location>
        <begin position="88"/>
        <end position="107"/>
    </location>
</feature>
<feature type="compositionally biased region" description="Basic and acidic residues" evidence="1">
    <location>
        <begin position="226"/>
        <end position="246"/>
    </location>
</feature>
<protein>
    <submittedName>
        <fullName evidence="3">Zinc ribbon domain-containing protein</fullName>
    </submittedName>
</protein>
<evidence type="ECO:0000313" key="3">
    <source>
        <dbReference type="EMBL" id="MDC0749744.1"/>
    </source>
</evidence>
<feature type="region of interest" description="Disordered" evidence="1">
    <location>
        <begin position="1"/>
        <end position="52"/>
    </location>
</feature>
<feature type="region of interest" description="Disordered" evidence="1">
    <location>
        <begin position="202"/>
        <end position="274"/>
    </location>
</feature>
<sequence length="314" mass="33251">MSSETSTDKRAVDKRDRGLGGVAPRAGAEPPNGDRGLGGAASRAEAEPPNVDQELERKIADAVKVGVPAVTAILALLGGMFVDVPTAILVLAAGVLVTVIASFWASLRTLLGETPLSGADAYAIGAPPRAEEEQKRAVIRALKDLEFERSVGKISEEDYRVLVTKYRAEAKRLLQALDQSAAPGRERAEVLVQRRLKQLGLLDDEKEETDEDDEADEAAEAPAPKAEAKAAPEPAAAKEEADEASKKPKKKKKAKTPAKATSDEAAAQRACDACGTENDEDALFCKKCGARMAAPEPAEETREAKKADEEAEAS</sequence>
<feature type="transmembrane region" description="Helical" evidence="2">
    <location>
        <begin position="62"/>
        <end position="82"/>
    </location>
</feature>
<dbReference type="RefSeq" id="WP_271929951.1">
    <property type="nucleotide sequence ID" value="NZ_JAQNDO010000001.1"/>
</dbReference>
<comment type="caution">
    <text evidence="3">The sequence shown here is derived from an EMBL/GenBank/DDBJ whole genome shotgun (WGS) entry which is preliminary data.</text>
</comment>
<accession>A0ABT5F803</accession>
<reference evidence="3 4" key="1">
    <citation type="submission" date="2022-11" db="EMBL/GenBank/DDBJ databases">
        <title>Minimal conservation of predation-associated metabolite biosynthetic gene clusters underscores biosynthetic potential of Myxococcota including descriptions for ten novel species: Archangium lansinium sp. nov., Myxococcus landrumus sp. nov., Nannocystis bai.</title>
        <authorList>
            <person name="Ahearne A."/>
            <person name="Stevens C."/>
            <person name="Dowd S."/>
        </authorList>
    </citation>
    <scope>NUCLEOTIDE SEQUENCE [LARGE SCALE GENOMIC DNA]</scope>
    <source>
        <strain evidence="3 4">RJM3</strain>
    </source>
</reference>
<keyword evidence="2" id="KW-0812">Transmembrane</keyword>
<dbReference type="Proteomes" id="UP001221411">
    <property type="component" value="Unassembled WGS sequence"/>
</dbReference>
<organism evidence="3 4">
    <name type="scientific">Polyangium mundeleinium</name>
    <dbReference type="NCBI Taxonomy" id="2995306"/>
    <lineage>
        <taxon>Bacteria</taxon>
        <taxon>Pseudomonadati</taxon>
        <taxon>Myxococcota</taxon>
        <taxon>Polyangia</taxon>
        <taxon>Polyangiales</taxon>
        <taxon>Polyangiaceae</taxon>
        <taxon>Polyangium</taxon>
    </lineage>
</organism>
<feature type="compositionally biased region" description="Basic residues" evidence="1">
    <location>
        <begin position="247"/>
        <end position="256"/>
    </location>
</feature>
<keyword evidence="2" id="KW-1133">Transmembrane helix</keyword>
<gene>
    <name evidence="3" type="ORF">POL67_50910</name>
</gene>
<proteinExistence type="predicted"/>
<evidence type="ECO:0000256" key="2">
    <source>
        <dbReference type="SAM" id="Phobius"/>
    </source>
</evidence>
<feature type="compositionally biased region" description="Basic and acidic residues" evidence="1">
    <location>
        <begin position="1"/>
        <end position="18"/>
    </location>
</feature>
<feature type="compositionally biased region" description="Acidic residues" evidence="1">
    <location>
        <begin position="202"/>
        <end position="219"/>
    </location>
</feature>
<keyword evidence="4" id="KW-1185">Reference proteome</keyword>
<dbReference type="EMBL" id="JAQNDO010000001">
    <property type="protein sequence ID" value="MDC0749744.1"/>
    <property type="molecule type" value="Genomic_DNA"/>
</dbReference>
<feature type="region of interest" description="Disordered" evidence="1">
    <location>
        <begin position="291"/>
        <end position="314"/>
    </location>
</feature>